<evidence type="ECO:0000256" key="7">
    <source>
        <dbReference type="ARBA" id="ARBA00031267"/>
    </source>
</evidence>
<name>A0A642VEC0_9ASCO</name>
<dbReference type="AlphaFoldDB" id="A0A642VEC0"/>
<dbReference type="EC" id="2.5.1.60" evidence="2 9"/>
<gene>
    <name evidence="10" type="ORF">TRICI_000117</name>
</gene>
<evidence type="ECO:0000256" key="9">
    <source>
        <dbReference type="RuleBase" id="RU367120"/>
    </source>
</evidence>
<keyword evidence="4 9" id="KW-0637">Prenyltransferase</keyword>
<evidence type="ECO:0000313" key="11">
    <source>
        <dbReference type="Proteomes" id="UP000761534"/>
    </source>
</evidence>
<dbReference type="GO" id="GO:0004663">
    <property type="term" value="F:Rab geranylgeranyltransferase activity"/>
    <property type="evidence" value="ECO:0007669"/>
    <property type="project" value="UniProtKB-UniRule"/>
</dbReference>
<accession>A0A642VEC0</accession>
<dbReference type="OrthoDB" id="1658at2759"/>
<keyword evidence="5 9" id="KW-0808">Transferase</keyword>
<evidence type="ECO:0000313" key="10">
    <source>
        <dbReference type="EMBL" id="KAA8917730.1"/>
    </source>
</evidence>
<dbReference type="PROSITE" id="PS51147">
    <property type="entry name" value="PFTA"/>
    <property type="match status" value="5"/>
</dbReference>
<dbReference type="SUPFAM" id="SSF48439">
    <property type="entry name" value="Protein prenylyltransferase"/>
    <property type="match status" value="1"/>
</dbReference>
<dbReference type="PANTHER" id="PTHR11129">
    <property type="entry name" value="PROTEIN FARNESYLTRANSFERASE ALPHA SUBUNIT/RAB GERANYLGERANYL TRANSFERASE ALPHA SUBUNIT"/>
    <property type="match status" value="1"/>
</dbReference>
<organism evidence="10 11">
    <name type="scientific">Trichomonascus ciferrii</name>
    <dbReference type="NCBI Taxonomy" id="44093"/>
    <lineage>
        <taxon>Eukaryota</taxon>
        <taxon>Fungi</taxon>
        <taxon>Dikarya</taxon>
        <taxon>Ascomycota</taxon>
        <taxon>Saccharomycotina</taxon>
        <taxon>Dipodascomycetes</taxon>
        <taxon>Dipodascales</taxon>
        <taxon>Trichomonascaceae</taxon>
        <taxon>Trichomonascus</taxon>
        <taxon>Trichomonascus ciferrii complex</taxon>
    </lineage>
</organism>
<evidence type="ECO:0000256" key="5">
    <source>
        <dbReference type="ARBA" id="ARBA00022679"/>
    </source>
</evidence>
<proteinExistence type="inferred from homology"/>
<evidence type="ECO:0000256" key="2">
    <source>
        <dbReference type="ARBA" id="ARBA00012656"/>
    </source>
</evidence>
<evidence type="ECO:0000256" key="4">
    <source>
        <dbReference type="ARBA" id="ARBA00022602"/>
    </source>
</evidence>
<comment type="similarity">
    <text evidence="1 9">Belongs to the protein prenyltransferase subunit alpha family.</text>
</comment>
<comment type="function">
    <text evidence="9">Catalyzes the transfer of a geranyl-geranyl moiety from geranyl-geranyl pyrophosphate to cysteines occuring in specific C-terminal amino acid sequences.</text>
</comment>
<dbReference type="InterPro" id="IPR002088">
    <property type="entry name" value="Prenyl_trans_a"/>
</dbReference>
<dbReference type="GO" id="GO:0097354">
    <property type="term" value="P:prenylation"/>
    <property type="evidence" value="ECO:0007669"/>
    <property type="project" value="UniProtKB-UniRule"/>
</dbReference>
<dbReference type="Pfam" id="PF01239">
    <property type="entry name" value="PPTA"/>
    <property type="match status" value="5"/>
</dbReference>
<reference evidence="10" key="1">
    <citation type="journal article" date="2019" name="G3 (Bethesda)">
        <title>Genome Assemblies of Two Rare Opportunistic Yeast Pathogens: Diutina rugosa (syn. Candida rugosa) and Trichomonascus ciferrii (syn. Candida ciferrii).</title>
        <authorList>
            <person name="Mixao V."/>
            <person name="Saus E."/>
            <person name="Hansen A.P."/>
            <person name="Lass-Florl C."/>
            <person name="Gabaldon T."/>
        </authorList>
    </citation>
    <scope>NUCLEOTIDE SEQUENCE</scope>
    <source>
        <strain evidence="10">CBS 4856</strain>
    </source>
</reference>
<comment type="catalytic activity">
    <reaction evidence="8 9">
        <text>geranylgeranyl diphosphate + L-cysteinyl-[protein] = S-geranylgeranyl-L-cysteinyl-[protein] + diphosphate</text>
        <dbReference type="Rhea" id="RHEA:21240"/>
        <dbReference type="Rhea" id="RHEA-COMP:10131"/>
        <dbReference type="Rhea" id="RHEA-COMP:11537"/>
        <dbReference type="ChEBI" id="CHEBI:29950"/>
        <dbReference type="ChEBI" id="CHEBI:33019"/>
        <dbReference type="ChEBI" id="CHEBI:57533"/>
        <dbReference type="ChEBI" id="CHEBI:86021"/>
        <dbReference type="EC" id="2.5.1.60"/>
    </reaction>
</comment>
<protein>
    <recommendedName>
        <fullName evidence="3 9">Geranylgeranyl transferase type-2 subunit alpha</fullName>
        <ecNumber evidence="2 9">2.5.1.60</ecNumber>
    </recommendedName>
    <alternativeName>
        <fullName evidence="7 9">Geranylgeranyl transferase type II subunit alpha</fullName>
    </alternativeName>
</protein>
<dbReference type="Gene3D" id="1.25.40.120">
    <property type="entry name" value="Protein prenylyltransferase"/>
    <property type="match status" value="1"/>
</dbReference>
<dbReference type="FunFam" id="1.25.40.120:FF:000035">
    <property type="entry name" value="Geranylgeranyl transferase type-2 subunit alpha"/>
    <property type="match status" value="1"/>
</dbReference>
<dbReference type="EMBL" id="SWFS01000013">
    <property type="protein sequence ID" value="KAA8917730.1"/>
    <property type="molecule type" value="Genomic_DNA"/>
</dbReference>
<evidence type="ECO:0000256" key="1">
    <source>
        <dbReference type="ARBA" id="ARBA00006734"/>
    </source>
</evidence>
<evidence type="ECO:0000256" key="3">
    <source>
        <dbReference type="ARBA" id="ARBA00014772"/>
    </source>
</evidence>
<keyword evidence="11" id="KW-1185">Reference proteome</keyword>
<evidence type="ECO:0000256" key="6">
    <source>
        <dbReference type="ARBA" id="ARBA00022737"/>
    </source>
</evidence>
<dbReference type="VEuPathDB" id="FungiDB:TRICI_000117"/>
<dbReference type="GO" id="GO:0005968">
    <property type="term" value="C:Rab-protein geranylgeranyltransferase complex"/>
    <property type="evidence" value="ECO:0007669"/>
    <property type="project" value="TreeGrafter"/>
</dbReference>
<dbReference type="Proteomes" id="UP000761534">
    <property type="component" value="Unassembled WGS sequence"/>
</dbReference>
<sequence>MVIKKTEEQEARRKRVEAGQIKKYNALVDDFRKRRQEGVNDNESFDITTKILEMNPEGYTVWNYRREVLAVLLQKFDDEEKQKWLEGELRFLEGCLKKFPKVYWIWNHRRWCLKNSPRPDWKRELELVSKMLEYDPRNFHGWHYRREVIANIEKQTGRSMVKEEVQYTTKKINSNFSNFSAWHNRVNLIPQLIKEDKLDGQKVLKEELDYTRNALYTDPDDQSSWLYHRWLIMNNAIAPDLTVEERLEILNAEIKSIQELEELEPDNKWCLLSLVEYEEYKSKLQGQKSNRPETLKRLEKLKKADPMRLNRYKYLEQQLVN</sequence>
<keyword evidence="6" id="KW-0677">Repeat</keyword>
<evidence type="ECO:0000256" key="8">
    <source>
        <dbReference type="ARBA" id="ARBA00047658"/>
    </source>
</evidence>
<comment type="caution">
    <text evidence="10">The sequence shown here is derived from an EMBL/GenBank/DDBJ whole genome shotgun (WGS) entry which is preliminary data.</text>
</comment>
<dbReference type="PANTHER" id="PTHR11129:SF2">
    <property type="entry name" value="GERANYLGERANYL TRANSFERASE TYPE-2 SUBUNIT ALPHA"/>
    <property type="match status" value="1"/>
</dbReference>